<dbReference type="Proteomes" id="UP000801492">
    <property type="component" value="Unassembled WGS sequence"/>
</dbReference>
<evidence type="ECO:0000256" key="4">
    <source>
        <dbReference type="ARBA" id="ARBA00022574"/>
    </source>
</evidence>
<proteinExistence type="inferred from homology"/>
<evidence type="ECO:0008006" key="14">
    <source>
        <dbReference type="Google" id="ProtNLM"/>
    </source>
</evidence>
<feature type="coiled-coil region" evidence="8">
    <location>
        <begin position="642"/>
        <end position="714"/>
    </location>
</feature>
<dbReference type="Pfam" id="PF16529">
    <property type="entry name" value="Ge1_WD40"/>
    <property type="match status" value="1"/>
</dbReference>
<dbReference type="InterPro" id="IPR036322">
    <property type="entry name" value="WD40_repeat_dom_sf"/>
</dbReference>
<evidence type="ECO:0000256" key="9">
    <source>
        <dbReference type="SAM" id="MobiDB-lite"/>
    </source>
</evidence>
<dbReference type="InterPro" id="IPR001680">
    <property type="entry name" value="WD40_rpt"/>
</dbReference>
<dbReference type="Gene3D" id="2.130.10.10">
    <property type="entry name" value="YVTN repeat-like/Quinoprotein amine dehydrogenase"/>
    <property type="match status" value="1"/>
</dbReference>
<evidence type="ECO:0000313" key="12">
    <source>
        <dbReference type="EMBL" id="KAF2896368.1"/>
    </source>
</evidence>
<dbReference type="InterPro" id="IPR045152">
    <property type="entry name" value="EDC4-like"/>
</dbReference>
<evidence type="ECO:0000256" key="3">
    <source>
        <dbReference type="ARBA" id="ARBA00022490"/>
    </source>
</evidence>
<feature type="region of interest" description="Disordered" evidence="9">
    <location>
        <begin position="525"/>
        <end position="549"/>
    </location>
</feature>
<feature type="region of interest" description="Disordered" evidence="9">
    <location>
        <begin position="471"/>
        <end position="493"/>
    </location>
</feature>
<evidence type="ECO:0000259" key="11">
    <source>
        <dbReference type="Pfam" id="PF21289"/>
    </source>
</evidence>
<feature type="repeat" description="WD" evidence="7">
    <location>
        <begin position="226"/>
        <end position="259"/>
    </location>
</feature>
<dbReference type="OrthoDB" id="21128at2759"/>
<dbReference type="SUPFAM" id="SSF50978">
    <property type="entry name" value="WD40 repeat-like"/>
    <property type="match status" value="1"/>
</dbReference>
<evidence type="ECO:0000313" key="13">
    <source>
        <dbReference type="Proteomes" id="UP000801492"/>
    </source>
</evidence>
<feature type="compositionally biased region" description="Polar residues" evidence="9">
    <location>
        <begin position="526"/>
        <end position="547"/>
    </location>
</feature>
<name>A0A8K0GFL5_IGNLU</name>
<comment type="subcellular location">
    <subcellularLocation>
        <location evidence="1">Cytoplasm</location>
        <location evidence="1">P-body</location>
    </subcellularLocation>
</comment>
<dbReference type="Gene3D" id="6.10.140.270">
    <property type="match status" value="1"/>
</dbReference>
<comment type="similarity">
    <text evidence="2">Belongs to the WD repeat EDC4 family.</text>
</comment>
<keyword evidence="4 7" id="KW-0853">WD repeat</keyword>
<protein>
    <recommendedName>
        <fullName evidence="14">Enhancer of mRNA-decapping protein 4</fullName>
    </recommendedName>
</protein>
<evidence type="ECO:0000256" key="1">
    <source>
        <dbReference type="ARBA" id="ARBA00004201"/>
    </source>
</evidence>
<dbReference type="FunFam" id="1.10.220.100:FF:000001">
    <property type="entry name" value="Enhancer of mRNA-decapping protein 4"/>
    <property type="match status" value="1"/>
</dbReference>
<evidence type="ECO:0000256" key="5">
    <source>
        <dbReference type="ARBA" id="ARBA00022737"/>
    </source>
</evidence>
<keyword evidence="6 8" id="KW-0175">Coiled coil</keyword>
<comment type="caution">
    <text evidence="12">The sequence shown here is derived from an EMBL/GenBank/DDBJ whole genome shotgun (WGS) entry which is preliminary data.</text>
</comment>
<keyword evidence="13" id="KW-1185">Reference proteome</keyword>
<dbReference type="InterPro" id="IPR049404">
    <property type="entry name" value="EDC4_C"/>
</dbReference>
<dbReference type="Gene3D" id="1.10.220.100">
    <property type="entry name" value="conserved c-terminal region of ge- 1"/>
    <property type="match status" value="1"/>
</dbReference>
<reference evidence="12" key="1">
    <citation type="submission" date="2019-08" db="EMBL/GenBank/DDBJ databases">
        <title>The genome of the North American firefly Photinus pyralis.</title>
        <authorList>
            <consortium name="Photinus pyralis genome working group"/>
            <person name="Fallon T.R."/>
            <person name="Sander Lower S.E."/>
            <person name="Weng J.-K."/>
        </authorList>
    </citation>
    <scope>NUCLEOTIDE SEQUENCE</scope>
    <source>
        <strain evidence="12">TRF0915ILg1</strain>
        <tissue evidence="12">Whole body</tissue>
    </source>
</reference>
<dbReference type="GO" id="GO:0031087">
    <property type="term" value="P:deadenylation-independent decapping of nuclear-transcribed mRNA"/>
    <property type="evidence" value="ECO:0007669"/>
    <property type="project" value="InterPro"/>
</dbReference>
<dbReference type="GO" id="GO:0000932">
    <property type="term" value="C:P-body"/>
    <property type="evidence" value="ECO:0007669"/>
    <property type="project" value="UniProtKB-SubCell"/>
</dbReference>
<evidence type="ECO:0000256" key="2">
    <source>
        <dbReference type="ARBA" id="ARBA00009639"/>
    </source>
</evidence>
<keyword evidence="3" id="KW-0963">Cytoplasm</keyword>
<dbReference type="InterPro" id="IPR044938">
    <property type="entry name" value="EDC4_C_sf"/>
</dbReference>
<evidence type="ECO:0000256" key="7">
    <source>
        <dbReference type="PROSITE-ProRule" id="PRU00221"/>
    </source>
</evidence>
<dbReference type="SMART" id="SM00320">
    <property type="entry name" value="WD40"/>
    <property type="match status" value="2"/>
</dbReference>
<dbReference type="PANTHER" id="PTHR15598:SF5">
    <property type="entry name" value="ENHANCER OF MRNA-DECAPPING PROTEIN 4"/>
    <property type="match status" value="1"/>
</dbReference>
<evidence type="ECO:0000256" key="6">
    <source>
        <dbReference type="ARBA" id="ARBA00023054"/>
    </source>
</evidence>
<gene>
    <name evidence="12" type="ORF">ILUMI_09807</name>
</gene>
<accession>A0A8K0GFL5</accession>
<feature type="domain" description="Enhancer of mRNA-decapping protein 4 WD40 repeat region" evidence="10">
    <location>
        <begin position="46"/>
        <end position="372"/>
    </location>
</feature>
<sequence length="1126" mass="127046">MDSGIISEKSSFIQNITFNGSDKDYSFEVLAQEVTVNCSAGNHNHGSSKVKLTNVVDYNWELRFYVGQLLAVHLNGRVIAYGIKGKSGGMVRVANLETNQRALIKEMNGLVKDISFALIPQQIVLACVDEEGSLFVYNIEDRSDAIKCTLLLYVIHPDSRADNYRVIWCPYLPSYGEDSDTLDDPAKLLALLNDNTVEVWDVSIVNSQYGTGPLQPHESYEGFVAITSHVMSVVDASFSPDGTALATASSDGYVKFFQVYLVDNEKPRCLHEWKPHGGAPLSCLLFLDNVHAYGPESRFWKFAVTGSNNNSELKIWSCESWTCLQTIKFVLNPSSPVSQLFLKARLDMTGQYLILSDIHNRILYALQLDKNDSERVATVSSISEFLLPAPILSFCITSADIRKFRYTSSSDDLCLCEANEDETNIAAVVIKMYVIQPKKLQECTITFQPESLLSANREKLFSLDDTSDTLINLNDNKTDDEQENEPENSEMPKLNDLQSSVNFLIQQQNTQQSLTLMTPDAFSSPVLATSPNNKRNSHGSGLTSPINIKSEKLTDDNKVENLIDTENVLQYERPQKDNFASAGSSPSREVQEILSFKNNQEYFETLNKIESAEIDSQTNFNQTDNLLFAENSNEVVWPNIPIIKANEIVKEENRKLAAAESNSSENRVDVMQLQQINLRISALENLVREQNNQMQKLQHEIKTLNQDFKSDLKDEMRGVFTKELDVALSRSQIQQAKLFENYVNIQKSMEREHQDNLIASTSQILTKQVSEKMQLIITHEMKNVILPSILSTFESLKHQLFMEYSQKLNTTDHLLKDNISKLLTSKAVADSLSMSIVNVIKPSLEECYKEMVGTTLIPSWERVCGSMFQQIHDTFTKGTKEYTASVEHYMDRQRRVQDKGKDLIIQMQTISDSIKNNADKMSSIVSQEVERQLNMSFSSMQDRLTHVLVNIVSDQVKQGFKNHAAIFEDSVINAVRSRAVTPSPHIIDSQVHLVHIQQLLAKGQVEAAFQQALSASDLNLVVHVCEKVNPQDVFKPGDCILPQPVILSLIQQLSADLTRNTELKHKYLEEAVLNLEPTNSLTREHMPVVLKELLQQLNNFISSNPTHKSIRKMRMLHMATQSLLKP</sequence>
<dbReference type="InterPro" id="IPR032401">
    <property type="entry name" value="EDC4_WD40"/>
</dbReference>
<dbReference type="PROSITE" id="PS50294">
    <property type="entry name" value="WD_REPEATS_REGION"/>
    <property type="match status" value="1"/>
</dbReference>
<dbReference type="PANTHER" id="PTHR15598">
    <property type="entry name" value="ENHANCER OF MRNA-DECAPPING PROTEIN 4"/>
    <property type="match status" value="1"/>
</dbReference>
<dbReference type="AlphaFoldDB" id="A0A8K0GFL5"/>
<keyword evidence="5" id="KW-0677">Repeat</keyword>
<dbReference type="Pfam" id="PF21289">
    <property type="entry name" value="EDC4_C"/>
    <property type="match status" value="1"/>
</dbReference>
<organism evidence="12 13">
    <name type="scientific">Ignelater luminosus</name>
    <name type="common">Cucubano</name>
    <name type="synonym">Pyrophorus luminosus</name>
    <dbReference type="NCBI Taxonomy" id="2038154"/>
    <lineage>
        <taxon>Eukaryota</taxon>
        <taxon>Metazoa</taxon>
        <taxon>Ecdysozoa</taxon>
        <taxon>Arthropoda</taxon>
        <taxon>Hexapoda</taxon>
        <taxon>Insecta</taxon>
        <taxon>Pterygota</taxon>
        <taxon>Neoptera</taxon>
        <taxon>Endopterygota</taxon>
        <taxon>Coleoptera</taxon>
        <taxon>Polyphaga</taxon>
        <taxon>Elateriformia</taxon>
        <taxon>Elateroidea</taxon>
        <taxon>Elateridae</taxon>
        <taxon>Agrypninae</taxon>
        <taxon>Pyrophorini</taxon>
        <taxon>Ignelater</taxon>
    </lineage>
</organism>
<dbReference type="InterPro" id="IPR015943">
    <property type="entry name" value="WD40/YVTN_repeat-like_dom_sf"/>
</dbReference>
<evidence type="ECO:0000259" key="10">
    <source>
        <dbReference type="Pfam" id="PF16529"/>
    </source>
</evidence>
<feature type="domain" description="Enhancer of mRNA-decapping protein 4 C-terminal" evidence="11">
    <location>
        <begin position="996"/>
        <end position="1116"/>
    </location>
</feature>
<feature type="compositionally biased region" description="Acidic residues" evidence="9">
    <location>
        <begin position="478"/>
        <end position="488"/>
    </location>
</feature>
<dbReference type="EMBL" id="VTPC01005170">
    <property type="protein sequence ID" value="KAF2896368.1"/>
    <property type="molecule type" value="Genomic_DNA"/>
</dbReference>
<evidence type="ECO:0000256" key="8">
    <source>
        <dbReference type="SAM" id="Coils"/>
    </source>
</evidence>
<dbReference type="PROSITE" id="PS50082">
    <property type="entry name" value="WD_REPEATS_2"/>
    <property type="match status" value="1"/>
</dbReference>